<dbReference type="PANTHER" id="PTHR30146:SF148">
    <property type="entry name" value="HTH-TYPE TRANSCRIPTIONAL REPRESSOR PURR-RELATED"/>
    <property type="match status" value="1"/>
</dbReference>
<reference evidence="6 7" key="1">
    <citation type="submission" date="2019-12" db="EMBL/GenBank/DDBJ databases">
        <title>Defluviitalea raffinosedens, isolated from a biogas fermenter, genome sequencing and characterization.</title>
        <authorList>
            <person name="Rettenmaier R."/>
            <person name="Schneider M."/>
            <person name="Neuhaus K."/>
            <person name="Liebl W."/>
            <person name="Zverlov V."/>
        </authorList>
    </citation>
    <scope>NUCLEOTIDE SEQUENCE [LARGE SCALE GENOMIC DNA]</scope>
    <source>
        <strain evidence="6 7">249c-K6</strain>
    </source>
</reference>
<dbReference type="OrthoDB" id="43195at2"/>
<keyword evidence="3 6" id="KW-0238">DNA-binding</keyword>
<evidence type="ECO:0000313" key="7">
    <source>
        <dbReference type="Proteomes" id="UP000483018"/>
    </source>
</evidence>
<keyword evidence="4" id="KW-0804">Transcription</keyword>
<keyword evidence="1" id="KW-0678">Repressor</keyword>
<dbReference type="InterPro" id="IPR010982">
    <property type="entry name" value="Lambda_DNA-bd_dom_sf"/>
</dbReference>
<dbReference type="InterPro" id="IPR028082">
    <property type="entry name" value="Peripla_BP_I"/>
</dbReference>
<dbReference type="RefSeq" id="WP_158741237.1">
    <property type="nucleotide sequence ID" value="NZ_WSLF01000011.1"/>
</dbReference>
<dbReference type="Gene3D" id="3.40.50.2300">
    <property type="match status" value="2"/>
</dbReference>
<dbReference type="Pfam" id="PF13377">
    <property type="entry name" value="Peripla_BP_3"/>
    <property type="match status" value="1"/>
</dbReference>
<protein>
    <submittedName>
        <fullName evidence="6">LacI family DNA-binding transcriptional regulator</fullName>
    </submittedName>
</protein>
<dbReference type="SMART" id="SM00354">
    <property type="entry name" value="HTH_LACI"/>
    <property type="match status" value="1"/>
</dbReference>
<dbReference type="CDD" id="cd01392">
    <property type="entry name" value="HTH_LacI"/>
    <property type="match status" value="1"/>
</dbReference>
<gene>
    <name evidence="6" type="ORF">GND95_11150</name>
</gene>
<evidence type="ECO:0000256" key="2">
    <source>
        <dbReference type="ARBA" id="ARBA00023015"/>
    </source>
</evidence>
<dbReference type="Proteomes" id="UP000483018">
    <property type="component" value="Unassembled WGS sequence"/>
</dbReference>
<accession>A0A7C8HFX1</accession>
<dbReference type="InterPro" id="IPR000843">
    <property type="entry name" value="HTH_LacI"/>
</dbReference>
<evidence type="ECO:0000256" key="3">
    <source>
        <dbReference type="ARBA" id="ARBA00023125"/>
    </source>
</evidence>
<dbReference type="SUPFAM" id="SSF53822">
    <property type="entry name" value="Periplasmic binding protein-like I"/>
    <property type="match status" value="1"/>
</dbReference>
<dbReference type="PANTHER" id="PTHR30146">
    <property type="entry name" value="LACI-RELATED TRANSCRIPTIONAL REPRESSOR"/>
    <property type="match status" value="1"/>
</dbReference>
<dbReference type="AlphaFoldDB" id="A0A7C8HFX1"/>
<keyword evidence="2" id="KW-0805">Transcription regulation</keyword>
<evidence type="ECO:0000256" key="1">
    <source>
        <dbReference type="ARBA" id="ARBA00022491"/>
    </source>
</evidence>
<sequence>MTIQEIAEIAKVSKATVSLALNNKAGVSEETRNMILEIANKYGYNKKTSSNQKRNILFIKYIGSGAAIEQNGDFIATVIDAIEKTASNLGYNLIIKNIISSEFQMEIANIHFEDYTGVIFLGTEAHSEVVELLQDIPVPIVAVDNLFEKNDIDSVVMDNFGGIYKAVRYLISLGHKKIGYIDSTIKFSNFAHRVDAYYKSIKDFGLEKDQPVVCVTPNLEGAYIDMLKHLKQWKGEMPTAFLAANDTIAIGAVKALREVGLSIPDQISVMGFDDIPFCTMLDKTLTTIRVYKEKMGEIAVKLLHDKINSSEKEFVKILVRTNLIERESTAKKI</sequence>
<feature type="domain" description="HTH lacI-type" evidence="5">
    <location>
        <begin position="1"/>
        <end position="44"/>
    </location>
</feature>
<evidence type="ECO:0000259" key="5">
    <source>
        <dbReference type="PROSITE" id="PS50932"/>
    </source>
</evidence>
<name>A0A7C8HFX1_9FIRM</name>
<dbReference type="Gene3D" id="1.10.260.40">
    <property type="entry name" value="lambda repressor-like DNA-binding domains"/>
    <property type="match status" value="1"/>
</dbReference>
<organism evidence="6 7">
    <name type="scientific">Defluviitalea raffinosedens</name>
    <dbReference type="NCBI Taxonomy" id="1450156"/>
    <lineage>
        <taxon>Bacteria</taxon>
        <taxon>Bacillati</taxon>
        <taxon>Bacillota</taxon>
        <taxon>Clostridia</taxon>
        <taxon>Lachnospirales</taxon>
        <taxon>Defluviitaleaceae</taxon>
        <taxon>Defluviitalea</taxon>
    </lineage>
</organism>
<dbReference type="GO" id="GO:0003700">
    <property type="term" value="F:DNA-binding transcription factor activity"/>
    <property type="evidence" value="ECO:0007669"/>
    <property type="project" value="TreeGrafter"/>
</dbReference>
<keyword evidence="7" id="KW-1185">Reference proteome</keyword>
<evidence type="ECO:0000313" key="6">
    <source>
        <dbReference type="EMBL" id="KAE9632059.1"/>
    </source>
</evidence>
<dbReference type="PROSITE" id="PS50932">
    <property type="entry name" value="HTH_LACI_2"/>
    <property type="match status" value="1"/>
</dbReference>
<dbReference type="InterPro" id="IPR046335">
    <property type="entry name" value="LacI/GalR-like_sensor"/>
</dbReference>
<proteinExistence type="predicted"/>
<comment type="caution">
    <text evidence="6">The sequence shown here is derived from an EMBL/GenBank/DDBJ whole genome shotgun (WGS) entry which is preliminary data.</text>
</comment>
<dbReference type="Pfam" id="PF00356">
    <property type="entry name" value="LacI"/>
    <property type="match status" value="1"/>
</dbReference>
<dbReference type="EMBL" id="WSLF01000011">
    <property type="protein sequence ID" value="KAE9632059.1"/>
    <property type="molecule type" value="Genomic_DNA"/>
</dbReference>
<dbReference type="SUPFAM" id="SSF47413">
    <property type="entry name" value="lambda repressor-like DNA-binding domains"/>
    <property type="match status" value="1"/>
</dbReference>
<evidence type="ECO:0000256" key="4">
    <source>
        <dbReference type="ARBA" id="ARBA00023163"/>
    </source>
</evidence>
<dbReference type="PROSITE" id="PS00356">
    <property type="entry name" value="HTH_LACI_1"/>
    <property type="match status" value="1"/>
</dbReference>
<dbReference type="GO" id="GO:0000976">
    <property type="term" value="F:transcription cis-regulatory region binding"/>
    <property type="evidence" value="ECO:0007669"/>
    <property type="project" value="TreeGrafter"/>
</dbReference>